<dbReference type="VEuPathDB" id="FungiDB:EYZ11_004112"/>
<keyword evidence="2" id="KW-1185">Reference proteome</keyword>
<accession>A0A4S3JLT4</accession>
<dbReference type="Proteomes" id="UP000308092">
    <property type="component" value="Unassembled WGS sequence"/>
</dbReference>
<sequence>MALFTKGLVWNTIKINLKSHT</sequence>
<proteinExistence type="predicted"/>
<comment type="caution">
    <text evidence="1">The sequence shown here is derived from an EMBL/GenBank/DDBJ whole genome shotgun (WGS) entry which is preliminary data.</text>
</comment>
<name>A0A4S3JLT4_9EURO</name>
<gene>
    <name evidence="1" type="ORF">EYZ11_004112</name>
</gene>
<dbReference type="EMBL" id="SOSA01000114">
    <property type="protein sequence ID" value="THC96415.1"/>
    <property type="molecule type" value="Genomic_DNA"/>
</dbReference>
<reference evidence="1 2" key="1">
    <citation type="submission" date="2019-03" db="EMBL/GenBank/DDBJ databases">
        <title>The genome sequence of a newly discovered highly antifungal drug resistant Aspergillus species, Aspergillus tanneri NIH 1004.</title>
        <authorList>
            <person name="Mounaud S."/>
            <person name="Singh I."/>
            <person name="Joardar V."/>
            <person name="Pakala S."/>
            <person name="Pakala S."/>
            <person name="Venepally P."/>
            <person name="Hoover J."/>
            <person name="Nierman W."/>
            <person name="Chung J."/>
            <person name="Losada L."/>
        </authorList>
    </citation>
    <scope>NUCLEOTIDE SEQUENCE [LARGE SCALE GENOMIC DNA]</scope>
    <source>
        <strain evidence="1 2">NIH1004</strain>
    </source>
</reference>
<evidence type="ECO:0000313" key="1">
    <source>
        <dbReference type="EMBL" id="THC96415.1"/>
    </source>
</evidence>
<evidence type="ECO:0000313" key="2">
    <source>
        <dbReference type="Proteomes" id="UP000308092"/>
    </source>
</evidence>
<dbReference type="AlphaFoldDB" id="A0A4S3JLT4"/>
<protein>
    <submittedName>
        <fullName evidence="1">Uncharacterized protein</fullName>
    </submittedName>
</protein>
<organism evidence="1 2">
    <name type="scientific">Aspergillus tanneri</name>
    <dbReference type="NCBI Taxonomy" id="1220188"/>
    <lineage>
        <taxon>Eukaryota</taxon>
        <taxon>Fungi</taxon>
        <taxon>Dikarya</taxon>
        <taxon>Ascomycota</taxon>
        <taxon>Pezizomycotina</taxon>
        <taxon>Eurotiomycetes</taxon>
        <taxon>Eurotiomycetidae</taxon>
        <taxon>Eurotiales</taxon>
        <taxon>Aspergillaceae</taxon>
        <taxon>Aspergillus</taxon>
        <taxon>Aspergillus subgen. Circumdati</taxon>
    </lineage>
</organism>